<dbReference type="PANTHER" id="PTHR43047:SF72">
    <property type="entry name" value="OSMOSENSING HISTIDINE PROTEIN KINASE SLN1"/>
    <property type="match status" value="1"/>
</dbReference>
<dbReference type="GO" id="GO:0000155">
    <property type="term" value="F:phosphorelay sensor kinase activity"/>
    <property type="evidence" value="ECO:0007669"/>
    <property type="project" value="InterPro"/>
</dbReference>
<dbReference type="SUPFAM" id="SSF47384">
    <property type="entry name" value="Homodimeric domain of signal transducing histidine kinase"/>
    <property type="match status" value="1"/>
</dbReference>
<dbReference type="GO" id="GO:0009927">
    <property type="term" value="F:histidine phosphotransfer kinase activity"/>
    <property type="evidence" value="ECO:0007669"/>
    <property type="project" value="TreeGrafter"/>
</dbReference>
<dbReference type="SUPFAM" id="SSF55874">
    <property type="entry name" value="ATPase domain of HSP90 chaperone/DNA topoisomerase II/histidine kinase"/>
    <property type="match status" value="1"/>
</dbReference>
<dbReference type="InterPro" id="IPR005467">
    <property type="entry name" value="His_kinase_dom"/>
</dbReference>
<keyword evidence="5" id="KW-0418">Kinase</keyword>
<dbReference type="GO" id="GO:0005886">
    <property type="term" value="C:plasma membrane"/>
    <property type="evidence" value="ECO:0007669"/>
    <property type="project" value="TreeGrafter"/>
</dbReference>
<dbReference type="SMART" id="SM00387">
    <property type="entry name" value="HATPase_c"/>
    <property type="match status" value="1"/>
</dbReference>
<dbReference type="Pfam" id="PF00072">
    <property type="entry name" value="Response_reg"/>
    <property type="match status" value="1"/>
</dbReference>
<dbReference type="PRINTS" id="PR00344">
    <property type="entry name" value="BCTRLSENSOR"/>
</dbReference>
<dbReference type="SUPFAM" id="SSF55781">
    <property type="entry name" value="GAF domain-like"/>
    <property type="match status" value="1"/>
</dbReference>
<feature type="domain" description="Response regulatory" evidence="9">
    <location>
        <begin position="1181"/>
        <end position="1320"/>
    </location>
</feature>
<name>A0A9W4UCA8_9PLEO</name>
<keyword evidence="4" id="KW-0808">Transferase</keyword>
<organism evidence="10 11">
    <name type="scientific">Periconia digitata</name>
    <dbReference type="NCBI Taxonomy" id="1303443"/>
    <lineage>
        <taxon>Eukaryota</taxon>
        <taxon>Fungi</taxon>
        <taxon>Dikarya</taxon>
        <taxon>Ascomycota</taxon>
        <taxon>Pezizomycotina</taxon>
        <taxon>Dothideomycetes</taxon>
        <taxon>Pleosporomycetidae</taxon>
        <taxon>Pleosporales</taxon>
        <taxon>Massarineae</taxon>
        <taxon>Periconiaceae</taxon>
        <taxon>Periconia</taxon>
    </lineage>
</organism>
<dbReference type="SMART" id="SM00388">
    <property type="entry name" value="HisKA"/>
    <property type="match status" value="1"/>
</dbReference>
<evidence type="ECO:0000259" key="8">
    <source>
        <dbReference type="PROSITE" id="PS50109"/>
    </source>
</evidence>
<feature type="modified residue" description="4-aspartylphosphate" evidence="6">
    <location>
        <position position="1251"/>
    </location>
</feature>
<dbReference type="FunFam" id="3.30.450.40:FF:000083">
    <property type="entry name" value="Sensor histidine kinase/response regulator, putative (AFU_orthologue AFUA_4G00660)"/>
    <property type="match status" value="1"/>
</dbReference>
<comment type="caution">
    <text evidence="10">The sequence shown here is derived from an EMBL/GenBank/DDBJ whole genome shotgun (WGS) entry which is preliminary data.</text>
</comment>
<dbReference type="Gene3D" id="3.30.450.40">
    <property type="match status" value="1"/>
</dbReference>
<dbReference type="InterPro" id="IPR004358">
    <property type="entry name" value="Sig_transdc_His_kin-like_C"/>
</dbReference>
<evidence type="ECO:0000256" key="5">
    <source>
        <dbReference type="ARBA" id="ARBA00022777"/>
    </source>
</evidence>
<dbReference type="InterPro" id="IPR036097">
    <property type="entry name" value="HisK_dim/P_sf"/>
</dbReference>
<protein>
    <recommendedName>
        <fullName evidence="2">histidine kinase</fullName>
        <ecNumber evidence="2">2.7.13.3</ecNumber>
    </recommendedName>
</protein>
<feature type="region of interest" description="Disordered" evidence="7">
    <location>
        <begin position="1063"/>
        <end position="1097"/>
    </location>
</feature>
<dbReference type="InterPro" id="IPR003594">
    <property type="entry name" value="HATPase_dom"/>
</dbReference>
<dbReference type="CDD" id="cd00082">
    <property type="entry name" value="HisKA"/>
    <property type="match status" value="1"/>
</dbReference>
<keyword evidence="11" id="KW-1185">Reference proteome</keyword>
<evidence type="ECO:0000259" key="9">
    <source>
        <dbReference type="PROSITE" id="PS50110"/>
    </source>
</evidence>
<dbReference type="EMBL" id="CAOQHR010000004">
    <property type="protein sequence ID" value="CAI6333385.1"/>
    <property type="molecule type" value="Genomic_DNA"/>
</dbReference>
<accession>A0A9W4UCA8</accession>
<evidence type="ECO:0000256" key="2">
    <source>
        <dbReference type="ARBA" id="ARBA00012438"/>
    </source>
</evidence>
<dbReference type="Proteomes" id="UP001152607">
    <property type="component" value="Unassembled WGS sequence"/>
</dbReference>
<keyword evidence="3 6" id="KW-0597">Phosphoprotein</keyword>
<dbReference type="InterPro" id="IPR001789">
    <property type="entry name" value="Sig_transdc_resp-reg_receiver"/>
</dbReference>
<evidence type="ECO:0000256" key="6">
    <source>
        <dbReference type="PROSITE-ProRule" id="PRU00169"/>
    </source>
</evidence>
<dbReference type="PROSITE" id="PS50109">
    <property type="entry name" value="HIS_KIN"/>
    <property type="match status" value="1"/>
</dbReference>
<dbReference type="Gene3D" id="3.30.565.10">
    <property type="entry name" value="Histidine kinase-like ATPase, C-terminal domain"/>
    <property type="match status" value="1"/>
</dbReference>
<reference evidence="10" key="1">
    <citation type="submission" date="2023-01" db="EMBL/GenBank/DDBJ databases">
        <authorList>
            <person name="Van Ghelder C."/>
            <person name="Rancurel C."/>
        </authorList>
    </citation>
    <scope>NUCLEOTIDE SEQUENCE</scope>
    <source>
        <strain evidence="10">CNCM I-4278</strain>
    </source>
</reference>
<dbReference type="SUPFAM" id="SSF52172">
    <property type="entry name" value="CheY-like"/>
    <property type="match status" value="1"/>
</dbReference>
<evidence type="ECO:0000256" key="3">
    <source>
        <dbReference type="ARBA" id="ARBA00022553"/>
    </source>
</evidence>
<feature type="compositionally biased region" description="Polar residues" evidence="7">
    <location>
        <begin position="1087"/>
        <end position="1097"/>
    </location>
</feature>
<sequence length="1320" mass="146569">MADRNCEIPSRTWEHRKAVRGESRREQQFYQYYGPFQRMTDYGPTFCDVRVAESREKHKAVTCPDKILTAFCQLGALRMNARRCLIFFFDVNHAYIMAEATKTLSLENDATHEPGDELWMGHSVIPRDVACCETTVNLPSFPTPTAADGDMNKSVFIVKDLTKHPDLSTRPYVTEYPNGRFYAGVPITTPSGVNIGAYCILDDKVRDGVSKEDLVFLGDMSQTVMNHLETVRDLFERQQSNRMVAGLGDFVRPALKSDRKAPPATNMLLNENGMGNRVSQSSQFLLPDSLIDRKKTPTSVLPERIGNDYLTTPNPLDGQAGLPQTSIVGSSLETPPKDFFKTVSANDWDNKFLNRQMRTDTWDAPESMAFQMEEDHTTRPPPRSEGDANNVNSTFQRAAENLCQSLDVDGVVFLDASVQVFGGLAKAQDVESTEGSTADSDDSVDSHSHSDSATDKSHYEYARTCRVLGCAQMLQEGRSDRGLPKDRPPQKLTESFLRQLMRRNPNGRIWTFDENLKIHMEDGSSSDDSGGNETVIEVSTPRTQKRRTIGRDQRSDGEILQSAFPGSRCIALHGIWDHMRKRWSVAGLYWTFDPLRHIRESEMHFVAAFCDVVVAETKRLEVLGSDKAKSDFISSISHELRSPLHGILGSCEMLSEYGLDNTASTLVEQIDACGHTLLEIIDHLLDLAEVKSQRLTKGAVRSSRIGQHLQPTGNSPVEGTQALNASIALDDLTEDAVVSSVYSFYYNQGADERSSTPVILDIDRSTGESWGCSLASGGWKRICINLVTNALKYTPSGFIRVSLKQKSKPGPRRRFDAVLTVLDSGKGMSKEFQSNHLFHDFSQEDTLSNGLGLGMHMVSRMVHAMGGEIEVTSDQNGTGTRVTVRVPLENHQISQNRSDSEEIAVQKVFEGLTVGIVKGTSSSPVNREDFLKSTASAMAVTSIENNIKFLGASLEHFEWESSSSHDLNIVMEAGLAECLSAIENSRTANEKVATKGSHHPPILVICRNSRSAQILRDIWMMNDLRFHVTMEHIHLPCGIRQITRAIFSVLRLHKKRTTIGPAISALRKNDSSRERSVAPHNIEAHSRSQSKLSTTPSVTKRLVLNQKEADPVPSLIHDTYISSNEQRRSLSKPDLISQGRTSTYPLAHSDAEPPHGQTKDAHPSPTIPTIHTNTSRSKRPTLLLVDDNDINLRLLTAFAKNHEYPYMTALNGQLAVNSFENAHRNHISQSNSEDGNGKNAGMGIPSVILMDINMPVMDGYEAVQRIRAYEKKNRLKASKIIAVTALQSEAAHVEAFGSGFDMFLSKPLKLKDLARLIDVT</sequence>
<dbReference type="Gene3D" id="3.40.50.2300">
    <property type="match status" value="1"/>
</dbReference>
<feature type="compositionally biased region" description="Basic and acidic residues" evidence="7">
    <location>
        <begin position="444"/>
        <end position="456"/>
    </location>
</feature>
<dbReference type="InterPro" id="IPR036890">
    <property type="entry name" value="HATPase_C_sf"/>
</dbReference>
<gene>
    <name evidence="10" type="ORF">PDIGIT_LOCUS6423</name>
</gene>
<feature type="compositionally biased region" description="Basic and acidic residues" evidence="7">
    <location>
        <begin position="1149"/>
        <end position="1162"/>
    </location>
</feature>
<evidence type="ECO:0000256" key="7">
    <source>
        <dbReference type="SAM" id="MobiDB-lite"/>
    </source>
</evidence>
<dbReference type="CDD" id="cd17546">
    <property type="entry name" value="REC_hyHK_CKI1_RcsC-like"/>
    <property type="match status" value="1"/>
</dbReference>
<proteinExistence type="predicted"/>
<feature type="domain" description="Histidine kinase" evidence="8">
    <location>
        <begin position="635"/>
        <end position="890"/>
    </location>
</feature>
<evidence type="ECO:0000313" key="11">
    <source>
        <dbReference type="Proteomes" id="UP001152607"/>
    </source>
</evidence>
<dbReference type="PROSITE" id="PS50110">
    <property type="entry name" value="RESPONSE_REGULATORY"/>
    <property type="match status" value="1"/>
</dbReference>
<dbReference type="InterPro" id="IPR029016">
    <property type="entry name" value="GAF-like_dom_sf"/>
</dbReference>
<dbReference type="EC" id="2.7.13.3" evidence="2"/>
<feature type="compositionally biased region" description="Basic and acidic residues" evidence="7">
    <location>
        <begin position="1067"/>
        <end position="1086"/>
    </location>
</feature>
<dbReference type="SMART" id="SM00448">
    <property type="entry name" value="REC"/>
    <property type="match status" value="1"/>
</dbReference>
<dbReference type="PANTHER" id="PTHR43047">
    <property type="entry name" value="TWO-COMPONENT HISTIDINE PROTEIN KINASE"/>
    <property type="match status" value="1"/>
</dbReference>
<evidence type="ECO:0000256" key="1">
    <source>
        <dbReference type="ARBA" id="ARBA00000085"/>
    </source>
</evidence>
<feature type="region of interest" description="Disordered" evidence="7">
    <location>
        <begin position="427"/>
        <end position="456"/>
    </location>
</feature>
<dbReference type="InterPro" id="IPR003661">
    <property type="entry name" value="HisK_dim/P_dom"/>
</dbReference>
<dbReference type="Pfam" id="PF00512">
    <property type="entry name" value="HisKA"/>
    <property type="match status" value="1"/>
</dbReference>
<dbReference type="Pfam" id="PF02518">
    <property type="entry name" value="HATPase_c"/>
    <property type="match status" value="1"/>
</dbReference>
<feature type="region of interest" description="Disordered" evidence="7">
    <location>
        <begin position="522"/>
        <end position="554"/>
    </location>
</feature>
<feature type="region of interest" description="Disordered" evidence="7">
    <location>
        <begin position="1123"/>
        <end position="1174"/>
    </location>
</feature>
<comment type="catalytic activity">
    <reaction evidence="1">
        <text>ATP + protein L-histidine = ADP + protein N-phospho-L-histidine.</text>
        <dbReference type="EC" id="2.7.13.3"/>
    </reaction>
</comment>
<evidence type="ECO:0000313" key="10">
    <source>
        <dbReference type="EMBL" id="CAI6333385.1"/>
    </source>
</evidence>
<dbReference type="Gene3D" id="1.10.287.130">
    <property type="match status" value="1"/>
</dbReference>
<evidence type="ECO:0000256" key="4">
    <source>
        <dbReference type="ARBA" id="ARBA00022679"/>
    </source>
</evidence>
<dbReference type="OrthoDB" id="303614at2759"/>
<dbReference type="InterPro" id="IPR011006">
    <property type="entry name" value="CheY-like_superfamily"/>
</dbReference>